<evidence type="ECO:0000313" key="2">
    <source>
        <dbReference type="EMBL" id="KAI5080036.1"/>
    </source>
</evidence>
<gene>
    <name evidence="2" type="ORF">GOP47_0005515</name>
</gene>
<keyword evidence="3" id="KW-1185">Reference proteome</keyword>
<evidence type="ECO:0000313" key="3">
    <source>
        <dbReference type="Proteomes" id="UP000886520"/>
    </source>
</evidence>
<dbReference type="EMBL" id="JABFUD020000005">
    <property type="protein sequence ID" value="KAI5080036.1"/>
    <property type="molecule type" value="Genomic_DNA"/>
</dbReference>
<name>A0A9D4ZNM2_ADICA</name>
<sequence length="145" mass="15922">MCSTSEEADKNSVTSPETSCSMPKSKGFPNVRKAPSPIKQPSMSVFPATEPLKWESCPSTLLPTWPAFVLTPVCATSIPWPPFSHTRPLFASLIKPVLPPLRTPFLWALLLTASFSSLTKAPDFFLGGWLSFLIDLDKMMGTHLL</sequence>
<accession>A0A9D4ZNM2</accession>
<reference evidence="2 3" key="1">
    <citation type="submission" date="2021-01" db="EMBL/GenBank/DDBJ databases">
        <title>Adiantum capillus-veneris genome.</title>
        <authorList>
            <person name="Fang Y."/>
            <person name="Liao Q."/>
        </authorList>
    </citation>
    <scope>NUCLEOTIDE SEQUENCE [LARGE SCALE GENOMIC DNA]</scope>
    <source>
        <strain evidence="2">H3</strain>
        <tissue evidence="2">Leaf</tissue>
    </source>
</reference>
<dbReference type="Proteomes" id="UP000886520">
    <property type="component" value="Chromosome 5"/>
</dbReference>
<organism evidence="2 3">
    <name type="scientific">Adiantum capillus-veneris</name>
    <name type="common">Maidenhair fern</name>
    <dbReference type="NCBI Taxonomy" id="13818"/>
    <lineage>
        <taxon>Eukaryota</taxon>
        <taxon>Viridiplantae</taxon>
        <taxon>Streptophyta</taxon>
        <taxon>Embryophyta</taxon>
        <taxon>Tracheophyta</taxon>
        <taxon>Polypodiopsida</taxon>
        <taxon>Polypodiidae</taxon>
        <taxon>Polypodiales</taxon>
        <taxon>Pteridineae</taxon>
        <taxon>Pteridaceae</taxon>
        <taxon>Vittarioideae</taxon>
        <taxon>Adiantum</taxon>
    </lineage>
</organism>
<evidence type="ECO:0000256" key="1">
    <source>
        <dbReference type="SAM" id="MobiDB-lite"/>
    </source>
</evidence>
<dbReference type="AlphaFoldDB" id="A0A9D4ZNM2"/>
<feature type="compositionally biased region" description="Polar residues" evidence="1">
    <location>
        <begin position="1"/>
        <end position="22"/>
    </location>
</feature>
<feature type="region of interest" description="Disordered" evidence="1">
    <location>
        <begin position="1"/>
        <end position="42"/>
    </location>
</feature>
<comment type="caution">
    <text evidence="2">The sequence shown here is derived from an EMBL/GenBank/DDBJ whole genome shotgun (WGS) entry which is preliminary data.</text>
</comment>
<proteinExistence type="predicted"/>
<protein>
    <submittedName>
        <fullName evidence="2">Uncharacterized protein</fullName>
    </submittedName>
</protein>